<feature type="transmembrane region" description="Helical" evidence="1">
    <location>
        <begin position="461"/>
        <end position="486"/>
    </location>
</feature>
<keyword evidence="1" id="KW-0812">Transmembrane</keyword>
<organism evidence="3 4">
    <name type="scientific">Shinella lacus</name>
    <dbReference type="NCBI Taxonomy" id="2654216"/>
    <lineage>
        <taxon>Bacteria</taxon>
        <taxon>Pseudomonadati</taxon>
        <taxon>Pseudomonadota</taxon>
        <taxon>Alphaproteobacteria</taxon>
        <taxon>Hyphomicrobiales</taxon>
        <taxon>Rhizobiaceae</taxon>
        <taxon>Shinella</taxon>
    </lineage>
</organism>
<proteinExistence type="predicted"/>
<feature type="transmembrane region" description="Helical" evidence="1">
    <location>
        <begin position="413"/>
        <end position="441"/>
    </location>
</feature>
<dbReference type="PANTHER" id="PTHR35342:SF5">
    <property type="entry name" value="TRICARBOXYLIC TRANSPORT PROTEIN"/>
    <property type="match status" value="1"/>
</dbReference>
<dbReference type="EMBL" id="WHSB02000001">
    <property type="protein sequence ID" value="MCQ4628998.1"/>
    <property type="molecule type" value="Genomic_DNA"/>
</dbReference>
<keyword evidence="1" id="KW-1133">Transmembrane helix</keyword>
<feature type="transmembrane region" description="Helical" evidence="1">
    <location>
        <begin position="388"/>
        <end position="406"/>
    </location>
</feature>
<comment type="caution">
    <text evidence="3">The sequence shown here is derived from an EMBL/GenBank/DDBJ whole genome shotgun (WGS) entry which is preliminary data.</text>
</comment>
<keyword evidence="1" id="KW-0472">Membrane</keyword>
<feature type="transmembrane region" description="Helical" evidence="1">
    <location>
        <begin position="20"/>
        <end position="49"/>
    </location>
</feature>
<dbReference type="Proteomes" id="UP000996601">
    <property type="component" value="Unassembled WGS sequence"/>
</dbReference>
<accession>A0ABT1R1E6</accession>
<feature type="transmembrane region" description="Helical" evidence="1">
    <location>
        <begin position="61"/>
        <end position="85"/>
    </location>
</feature>
<reference evidence="3" key="1">
    <citation type="submission" date="2021-07" db="EMBL/GenBank/DDBJ databases">
        <title>Shinella sp. nov., a novel member of the genus Shinella from water.</title>
        <authorList>
            <person name="Deng Y."/>
        </authorList>
    </citation>
    <scope>NUCLEOTIDE SEQUENCE</scope>
    <source>
        <strain evidence="3">CPCC 100929</strain>
    </source>
</reference>
<dbReference type="InterPro" id="IPR002823">
    <property type="entry name" value="DUF112_TM"/>
</dbReference>
<feature type="transmembrane region" description="Helical" evidence="1">
    <location>
        <begin position="106"/>
        <end position="132"/>
    </location>
</feature>
<name>A0ABT1R1E6_9HYPH</name>
<evidence type="ECO:0000256" key="1">
    <source>
        <dbReference type="SAM" id="Phobius"/>
    </source>
</evidence>
<dbReference type="Pfam" id="PF01970">
    <property type="entry name" value="TctA"/>
    <property type="match status" value="1"/>
</dbReference>
<protein>
    <submittedName>
        <fullName evidence="3">Tripartite tricarboxylate transporter permease</fullName>
    </submittedName>
</protein>
<dbReference type="RefSeq" id="WP_256115088.1">
    <property type="nucleotide sequence ID" value="NZ_WHSB02000001.1"/>
</dbReference>
<evidence type="ECO:0000259" key="2">
    <source>
        <dbReference type="Pfam" id="PF01970"/>
    </source>
</evidence>
<gene>
    <name evidence="3" type="ORF">GB927_003045</name>
</gene>
<evidence type="ECO:0000313" key="3">
    <source>
        <dbReference type="EMBL" id="MCQ4628998.1"/>
    </source>
</evidence>
<feature type="transmembrane region" description="Helical" evidence="1">
    <location>
        <begin position="169"/>
        <end position="189"/>
    </location>
</feature>
<feature type="domain" description="DUF112" evidence="2">
    <location>
        <begin position="20"/>
        <end position="438"/>
    </location>
</feature>
<feature type="transmembrane region" description="Helical" evidence="1">
    <location>
        <begin position="353"/>
        <end position="376"/>
    </location>
</feature>
<feature type="transmembrane region" description="Helical" evidence="1">
    <location>
        <begin position="195"/>
        <end position="216"/>
    </location>
</feature>
<evidence type="ECO:0000313" key="4">
    <source>
        <dbReference type="Proteomes" id="UP000996601"/>
    </source>
</evidence>
<feature type="transmembrane region" description="Helical" evidence="1">
    <location>
        <begin position="321"/>
        <end position="341"/>
    </location>
</feature>
<dbReference type="PANTHER" id="PTHR35342">
    <property type="entry name" value="TRICARBOXYLIC TRANSPORT PROTEIN"/>
    <property type="match status" value="1"/>
</dbReference>
<keyword evidence="4" id="KW-1185">Reference proteome</keyword>
<sequence>MDIFSNLALGFGVAFSPENLLYCFIGVLLGTFIGVLPGVGPLVTIAVLLPLTFGLPPEGALIMLAGIYYGAAYGGSTTAILLNLPGESSSVVTCIDGYQMARKGRAGAALAIAAIGSFIAGCFGTALIALAGPPLTAIALDFGAADYFSLMLMAVVFTAALAQGSLSKSIIMALVGVLIGLAGTDVNSGVRRFTFGAYGLVEGIDFTVVAMGLFAISEIVRNLEHSGSQEVATAKVGNLMPSRQELREAGFPILRGTLVGTFFGILPGAGQTISSFAAYMIEKRVSRDPSKFGKGAVAGLAAPEAANNAAAQTSFIPTLSLGIPGSATMALMLGALMIQGISPGPQVMSQHPALFWGLIASMWIGNLLLVILNLPLVGLWVNMLRLPYRWLFPAILVFCCIGVFSINYSPLDIYLIAVFGLVGYVLVKLNCEVTPFILGFVLGPMIEENFRRALLLSKGDLTTFVTSPISAGFLFLTAIVVIAMIVPALRKKKDEVVLDGETG</sequence>
<feature type="transmembrane region" description="Helical" evidence="1">
    <location>
        <begin position="253"/>
        <end position="281"/>
    </location>
</feature>